<evidence type="ECO:0000313" key="9">
    <source>
        <dbReference type="Proteomes" id="UP001144372"/>
    </source>
</evidence>
<dbReference type="Gene3D" id="2.40.420.20">
    <property type="match status" value="1"/>
</dbReference>
<comment type="similarity">
    <text evidence="2">Belongs to the membrane fusion protein (MFP) (TC 8.A.1) family.</text>
</comment>
<sequence>MQHTVCFECASFLRRRCSWQIFFFISLLPVIFLSAFGCEKREAARSQQEQRPVDVAAITVNPKDVPVTYEYIAQVQSSRQVSIQARVNGFLERRVYTEGAIVKEGQILFLMDQKPFKVQLEQAKAALARQQAAFDVARQNLARVKPLAAANALSQKDLDDATGQFQSAAAAVEQAKATVEQAKLNLSYTVITSPVTGITSSAEQADGTYLNPSNSQLTTVTVISPAYVNFSISENDRLRYRDQVAKGLLIEPKDRKYIAEVVLADGSIYPHMGKVTFADPSFNARTGTFLIRSTVENPDGLLRPNQYVRIRLKGALRPNAILVPQRAVQQGSKGHFVWVVDKDDKAELRPVVVGEWHENDWFIYEGLHTGDRVVVDGVLPLRPGTPVKVNTLAEKG</sequence>
<dbReference type="Pfam" id="PF25944">
    <property type="entry name" value="Beta-barrel_RND"/>
    <property type="match status" value="1"/>
</dbReference>
<dbReference type="Pfam" id="PF25876">
    <property type="entry name" value="HH_MFP_RND"/>
    <property type="match status" value="1"/>
</dbReference>
<proteinExistence type="inferred from homology"/>
<dbReference type="Gene3D" id="2.40.30.170">
    <property type="match status" value="1"/>
</dbReference>
<dbReference type="GO" id="GO:0046677">
    <property type="term" value="P:response to antibiotic"/>
    <property type="evidence" value="ECO:0007669"/>
    <property type="project" value="TreeGrafter"/>
</dbReference>
<evidence type="ECO:0000256" key="1">
    <source>
        <dbReference type="ARBA" id="ARBA00004196"/>
    </source>
</evidence>
<dbReference type="InterPro" id="IPR058626">
    <property type="entry name" value="MdtA-like_b-barrel"/>
</dbReference>
<gene>
    <name evidence="8" type="ORF">DAMNIGENAA_09340</name>
</gene>
<comment type="caution">
    <text evidence="8">The sequence shown here is derived from an EMBL/GenBank/DDBJ whole genome shotgun (WGS) entry which is preliminary data.</text>
</comment>
<dbReference type="InterPro" id="IPR058625">
    <property type="entry name" value="MdtA-like_BSH"/>
</dbReference>
<dbReference type="GO" id="GO:0022857">
    <property type="term" value="F:transmembrane transporter activity"/>
    <property type="evidence" value="ECO:0007669"/>
    <property type="project" value="InterPro"/>
</dbReference>
<feature type="domain" description="Multidrug resistance protein MdtA-like beta-barrel" evidence="6">
    <location>
        <begin position="225"/>
        <end position="313"/>
    </location>
</feature>
<reference evidence="8" key="1">
    <citation type="submission" date="2022-12" db="EMBL/GenBank/DDBJ databases">
        <title>Reference genome sequencing for broad-spectrum identification of bacterial and archaeal isolates by mass spectrometry.</title>
        <authorList>
            <person name="Sekiguchi Y."/>
            <person name="Tourlousse D.M."/>
        </authorList>
    </citation>
    <scope>NUCLEOTIDE SEQUENCE</scope>
    <source>
        <strain evidence="8">ASRB1</strain>
    </source>
</reference>
<dbReference type="AlphaFoldDB" id="A0A9W6FTK4"/>
<organism evidence="8 9">
    <name type="scientific">Desulforhabdus amnigena</name>
    <dbReference type="NCBI Taxonomy" id="40218"/>
    <lineage>
        <taxon>Bacteria</taxon>
        <taxon>Pseudomonadati</taxon>
        <taxon>Thermodesulfobacteriota</taxon>
        <taxon>Syntrophobacteria</taxon>
        <taxon>Syntrophobacterales</taxon>
        <taxon>Syntrophobacteraceae</taxon>
        <taxon>Desulforhabdus</taxon>
    </lineage>
</organism>
<dbReference type="Proteomes" id="UP001144372">
    <property type="component" value="Unassembled WGS sequence"/>
</dbReference>
<dbReference type="InterPro" id="IPR006143">
    <property type="entry name" value="RND_pump_MFP"/>
</dbReference>
<keyword evidence="3" id="KW-0812">Transmembrane</keyword>
<dbReference type="InterPro" id="IPR058627">
    <property type="entry name" value="MdtA-like_C"/>
</dbReference>
<dbReference type="Gene3D" id="1.10.287.470">
    <property type="entry name" value="Helix hairpin bin"/>
    <property type="match status" value="1"/>
</dbReference>
<evidence type="ECO:0000259" key="5">
    <source>
        <dbReference type="Pfam" id="PF25917"/>
    </source>
</evidence>
<dbReference type="NCBIfam" id="TIGR01730">
    <property type="entry name" value="RND_mfp"/>
    <property type="match status" value="1"/>
</dbReference>
<name>A0A9W6FTK4_9BACT</name>
<feature type="domain" description="Multidrug resistance protein MdtA-like barrel-sandwich hybrid" evidence="5">
    <location>
        <begin position="79"/>
        <end position="215"/>
    </location>
</feature>
<comment type="subcellular location">
    <subcellularLocation>
        <location evidence="1">Cell envelope</location>
    </subcellularLocation>
</comment>
<keyword evidence="9" id="KW-1185">Reference proteome</keyword>
<evidence type="ECO:0000313" key="8">
    <source>
        <dbReference type="EMBL" id="GLI33501.1"/>
    </source>
</evidence>
<dbReference type="InterPro" id="IPR058624">
    <property type="entry name" value="MdtA-like_HH"/>
</dbReference>
<accession>A0A9W6FTK4</accession>
<feature type="domain" description="Multidrug resistance protein MdtA-like C-terminal permuted SH3" evidence="7">
    <location>
        <begin position="319"/>
        <end position="378"/>
    </location>
</feature>
<dbReference type="Pfam" id="PF25917">
    <property type="entry name" value="BSH_RND"/>
    <property type="match status" value="1"/>
</dbReference>
<evidence type="ECO:0000256" key="2">
    <source>
        <dbReference type="ARBA" id="ARBA00009477"/>
    </source>
</evidence>
<dbReference type="Pfam" id="PF25967">
    <property type="entry name" value="RND-MFP_C"/>
    <property type="match status" value="1"/>
</dbReference>
<dbReference type="GO" id="GO:0005886">
    <property type="term" value="C:plasma membrane"/>
    <property type="evidence" value="ECO:0007669"/>
    <property type="project" value="UniProtKB-SubCell"/>
</dbReference>
<keyword evidence="3" id="KW-1133">Transmembrane helix</keyword>
<keyword evidence="3" id="KW-0472">Membrane</keyword>
<feature type="transmembrane region" description="Helical" evidence="3">
    <location>
        <begin position="21"/>
        <end position="37"/>
    </location>
</feature>
<dbReference type="EMBL" id="BSDR01000001">
    <property type="protein sequence ID" value="GLI33501.1"/>
    <property type="molecule type" value="Genomic_DNA"/>
</dbReference>
<evidence type="ECO:0000259" key="4">
    <source>
        <dbReference type="Pfam" id="PF25876"/>
    </source>
</evidence>
<evidence type="ECO:0000259" key="6">
    <source>
        <dbReference type="Pfam" id="PF25944"/>
    </source>
</evidence>
<evidence type="ECO:0000256" key="3">
    <source>
        <dbReference type="SAM" id="Phobius"/>
    </source>
</evidence>
<evidence type="ECO:0000259" key="7">
    <source>
        <dbReference type="Pfam" id="PF25967"/>
    </source>
</evidence>
<dbReference type="PANTHER" id="PTHR30158">
    <property type="entry name" value="ACRA/E-RELATED COMPONENT OF DRUG EFFLUX TRANSPORTER"/>
    <property type="match status" value="1"/>
</dbReference>
<feature type="domain" description="Multidrug resistance protein MdtA-like alpha-helical hairpin" evidence="4">
    <location>
        <begin position="119"/>
        <end position="189"/>
    </location>
</feature>
<dbReference type="Gene3D" id="2.40.50.100">
    <property type="match status" value="1"/>
</dbReference>
<protein>
    <submittedName>
        <fullName evidence="8">MexE family multidrug efflux RND transporter periplasmic adaptor subunit</fullName>
    </submittedName>
</protein>
<dbReference type="FunFam" id="2.40.420.20:FF:000001">
    <property type="entry name" value="Efflux RND transporter periplasmic adaptor subunit"/>
    <property type="match status" value="1"/>
</dbReference>
<dbReference type="SUPFAM" id="SSF111369">
    <property type="entry name" value="HlyD-like secretion proteins"/>
    <property type="match status" value="1"/>
</dbReference>